<evidence type="ECO:0000313" key="5">
    <source>
        <dbReference type="Proteomes" id="UP000515159"/>
    </source>
</evidence>
<dbReference type="PANTHER" id="PTHR20914">
    <property type="entry name" value="LY6/PLAUR DOMAIN-CONTAINING PROTEIN 8"/>
    <property type="match status" value="1"/>
</dbReference>
<feature type="signal peptide" evidence="3">
    <location>
        <begin position="1"/>
        <end position="20"/>
    </location>
</feature>
<proteinExistence type="predicted"/>
<dbReference type="InterPro" id="IPR045860">
    <property type="entry name" value="Snake_toxin-like_sf"/>
</dbReference>
<dbReference type="GO" id="GO:0019834">
    <property type="term" value="F:phospholipase A2 inhibitor activity"/>
    <property type="evidence" value="ECO:0007669"/>
    <property type="project" value="UniProtKB-KW"/>
</dbReference>
<dbReference type="InParanoid" id="A0A6P8SIB5"/>
<reference evidence="6" key="1">
    <citation type="submission" date="2025-08" db="UniProtKB">
        <authorList>
            <consortium name="RefSeq"/>
        </authorList>
    </citation>
    <scope>IDENTIFICATION</scope>
</reference>
<keyword evidence="6" id="KW-0593">Phospholipase A2 inhibitor</keyword>
<dbReference type="GO" id="GO:0005576">
    <property type="term" value="C:extracellular region"/>
    <property type="evidence" value="ECO:0007669"/>
    <property type="project" value="UniProtKB-SubCell"/>
</dbReference>
<dbReference type="SUPFAM" id="SSF57302">
    <property type="entry name" value="Snake toxin-like"/>
    <property type="match status" value="2"/>
</dbReference>
<evidence type="ECO:0000256" key="1">
    <source>
        <dbReference type="ARBA" id="ARBA00004613"/>
    </source>
</evidence>
<feature type="domain" description="UPAR/Ly6" evidence="4">
    <location>
        <begin position="20"/>
        <end position="102"/>
    </location>
</feature>
<organism evidence="5 6">
    <name type="scientific">Geotrypetes seraphini</name>
    <name type="common">Gaboon caecilian</name>
    <name type="synonym">Caecilia seraphini</name>
    <dbReference type="NCBI Taxonomy" id="260995"/>
    <lineage>
        <taxon>Eukaryota</taxon>
        <taxon>Metazoa</taxon>
        <taxon>Chordata</taxon>
        <taxon>Craniata</taxon>
        <taxon>Vertebrata</taxon>
        <taxon>Euteleostomi</taxon>
        <taxon>Amphibia</taxon>
        <taxon>Gymnophiona</taxon>
        <taxon>Geotrypetes</taxon>
    </lineage>
</organism>
<dbReference type="InterPro" id="IPR016054">
    <property type="entry name" value="LY6_UPA_recep-like"/>
</dbReference>
<dbReference type="Gene3D" id="2.10.60.10">
    <property type="entry name" value="CD59"/>
    <property type="match status" value="2"/>
</dbReference>
<dbReference type="InterPro" id="IPR050918">
    <property type="entry name" value="CNF-like_PLA2_Inhibitor"/>
</dbReference>
<keyword evidence="2" id="KW-0964">Secreted</keyword>
<comment type="subcellular location">
    <subcellularLocation>
        <location evidence="1">Secreted</location>
    </subcellularLocation>
</comment>
<dbReference type="RefSeq" id="XP_033818454.1">
    <property type="nucleotide sequence ID" value="XM_033962563.1"/>
</dbReference>
<dbReference type="Proteomes" id="UP000515159">
    <property type="component" value="Chromosome 11"/>
</dbReference>
<dbReference type="CDD" id="cd23572">
    <property type="entry name" value="TFP_LU_ECD_PINLYP_rpt2"/>
    <property type="match status" value="1"/>
</dbReference>
<keyword evidence="3" id="KW-0732">Signal</keyword>
<accession>A0A6P8SIB5</accession>
<feature type="domain" description="UPAR/Ly6" evidence="4">
    <location>
        <begin position="116"/>
        <end position="168"/>
    </location>
</feature>
<keyword evidence="5" id="KW-1185">Reference proteome</keyword>
<dbReference type="Pfam" id="PF00021">
    <property type="entry name" value="UPAR_LY6"/>
    <property type="match status" value="2"/>
</dbReference>
<evidence type="ECO:0000313" key="6">
    <source>
        <dbReference type="RefSeq" id="XP_033818454.1"/>
    </source>
</evidence>
<dbReference type="GeneID" id="117368829"/>
<evidence type="ECO:0000256" key="3">
    <source>
        <dbReference type="SAM" id="SignalP"/>
    </source>
</evidence>
<gene>
    <name evidence="6" type="primary">LOC117368829</name>
</gene>
<dbReference type="PANTHER" id="PTHR20914:SF9">
    <property type="entry name" value="COILED, ISOFORM A"/>
    <property type="match status" value="1"/>
</dbReference>
<dbReference type="OrthoDB" id="9907178at2759"/>
<feature type="chain" id="PRO_5028343794" evidence="3">
    <location>
        <begin position="21"/>
        <end position="214"/>
    </location>
</feature>
<protein>
    <submittedName>
        <fullName evidence="6">Phospholipase A2 inhibitor and Ly6/PLAUR domain-containing protein-like isoform X1</fullName>
    </submittedName>
</protein>
<evidence type="ECO:0000256" key="2">
    <source>
        <dbReference type="ARBA" id="ARBA00022525"/>
    </source>
</evidence>
<dbReference type="AlphaFoldDB" id="A0A6P8SIB5"/>
<evidence type="ECO:0000259" key="4">
    <source>
        <dbReference type="Pfam" id="PF00021"/>
    </source>
</evidence>
<sequence length="214" mass="23278">MKVFLTSVCIFSALVATGNSLICEKCTNLHGPSCTGVSITCDASKSVCIATLKETFMENHKRQIFEKACGTTEDCWNNSSMTAGKFRVSVNTLCCTSDLCNNGKPKWLSVNSTLNGQTCPSCFYSVNSDPCDDEETISCSGLETECVQFAVVKKGFLTELRGCATEQMSNSRGKAAFPEKSVHVINFSKSNSSIRLQCSLFLPAIGFLLLKLFF</sequence>
<dbReference type="KEGG" id="gsh:117368829"/>
<dbReference type="FunCoup" id="A0A6P8SIB5">
    <property type="interactions" value="1"/>
</dbReference>
<name>A0A6P8SIB5_GEOSA</name>